<evidence type="ECO:0000313" key="2">
    <source>
        <dbReference type="EMBL" id="CAH7673195.1"/>
    </source>
</evidence>
<keyword evidence="3" id="KW-1185">Reference proteome</keyword>
<gene>
    <name evidence="2" type="ORF">PPACK8108_LOCUS8078</name>
</gene>
<evidence type="ECO:0000256" key="1">
    <source>
        <dbReference type="SAM" id="MobiDB-lite"/>
    </source>
</evidence>
<feature type="compositionally biased region" description="Basic and acidic residues" evidence="1">
    <location>
        <begin position="201"/>
        <end position="211"/>
    </location>
</feature>
<feature type="compositionally biased region" description="Polar residues" evidence="1">
    <location>
        <begin position="150"/>
        <end position="160"/>
    </location>
</feature>
<evidence type="ECO:0000313" key="3">
    <source>
        <dbReference type="Proteomes" id="UP001153365"/>
    </source>
</evidence>
<comment type="caution">
    <text evidence="2">The sequence shown here is derived from an EMBL/GenBank/DDBJ whole genome shotgun (WGS) entry which is preliminary data.</text>
</comment>
<dbReference type="Proteomes" id="UP001153365">
    <property type="component" value="Unassembled WGS sequence"/>
</dbReference>
<dbReference type="AlphaFoldDB" id="A0AAV0AU29"/>
<proteinExistence type="predicted"/>
<sequence length="211" mass="23899">MAIFIGSCSRKDFISVSFFYFTSSRFYLLSYFLPHALAVHSAIIETSAQRELPRLARISNPTNVDEGFKSTRLFALDSSCSFPEKNKINKNRVGMVVESEKSFKKNLALDKLEPNRIENHIFENNIKANPGSTTMSDKSSEVLSPGPGNSKVNRGQNYKTQSEETIEDLIPVKKSEQGLENSWDAPKIQKSFRRSKSRLGKKPEFLHEKNS</sequence>
<organism evidence="2 3">
    <name type="scientific">Phakopsora pachyrhizi</name>
    <name type="common">Asian soybean rust disease fungus</name>
    <dbReference type="NCBI Taxonomy" id="170000"/>
    <lineage>
        <taxon>Eukaryota</taxon>
        <taxon>Fungi</taxon>
        <taxon>Dikarya</taxon>
        <taxon>Basidiomycota</taxon>
        <taxon>Pucciniomycotina</taxon>
        <taxon>Pucciniomycetes</taxon>
        <taxon>Pucciniales</taxon>
        <taxon>Phakopsoraceae</taxon>
        <taxon>Phakopsora</taxon>
    </lineage>
</organism>
<protein>
    <submittedName>
        <fullName evidence="2">Expressed protein</fullName>
    </submittedName>
</protein>
<dbReference type="EMBL" id="CALTRL010001633">
    <property type="protein sequence ID" value="CAH7673195.1"/>
    <property type="molecule type" value="Genomic_DNA"/>
</dbReference>
<reference evidence="2" key="1">
    <citation type="submission" date="2022-06" db="EMBL/GenBank/DDBJ databases">
        <authorList>
            <consortium name="SYNGENTA / RWTH Aachen University"/>
        </authorList>
    </citation>
    <scope>NUCLEOTIDE SEQUENCE</scope>
</reference>
<name>A0AAV0AU29_PHAPC</name>
<feature type="compositionally biased region" description="Basic residues" evidence="1">
    <location>
        <begin position="190"/>
        <end position="200"/>
    </location>
</feature>
<accession>A0AAV0AU29</accession>
<feature type="region of interest" description="Disordered" evidence="1">
    <location>
        <begin position="126"/>
        <end position="211"/>
    </location>
</feature>
<feature type="compositionally biased region" description="Polar residues" evidence="1">
    <location>
        <begin position="126"/>
        <end position="137"/>
    </location>
</feature>